<feature type="transmembrane region" description="Helical" evidence="1">
    <location>
        <begin position="86"/>
        <end position="110"/>
    </location>
</feature>
<keyword evidence="1" id="KW-0812">Transmembrane</keyword>
<accession>A0A315Z7U6</accession>
<feature type="transmembrane region" description="Helical" evidence="1">
    <location>
        <begin position="20"/>
        <end position="40"/>
    </location>
</feature>
<evidence type="ECO:0000313" key="2">
    <source>
        <dbReference type="EMBL" id="PWJ39995.1"/>
    </source>
</evidence>
<name>A0A315Z7U6_SEDFL</name>
<comment type="caution">
    <text evidence="2">The sequence shown here is derived from an EMBL/GenBank/DDBJ whole genome shotgun (WGS) entry which is preliminary data.</text>
</comment>
<protein>
    <submittedName>
        <fullName evidence="2">Uncharacterized protein</fullName>
    </submittedName>
</protein>
<proteinExistence type="predicted"/>
<keyword evidence="1" id="KW-0472">Membrane</keyword>
<dbReference type="RefSeq" id="WP_109620323.1">
    <property type="nucleotide sequence ID" value="NZ_QGDO01000005.1"/>
</dbReference>
<keyword evidence="3" id="KW-1185">Reference proteome</keyword>
<dbReference type="OrthoDB" id="1525231at2"/>
<reference evidence="2 3" key="1">
    <citation type="submission" date="2018-03" db="EMBL/GenBank/DDBJ databases">
        <title>Genomic Encyclopedia of Archaeal and Bacterial Type Strains, Phase II (KMG-II): from individual species to whole genera.</title>
        <authorList>
            <person name="Goeker M."/>
        </authorList>
    </citation>
    <scope>NUCLEOTIDE SEQUENCE [LARGE SCALE GENOMIC DNA]</scope>
    <source>
        <strain evidence="2 3">DSM 28229</strain>
    </source>
</reference>
<feature type="transmembrane region" description="Helical" evidence="1">
    <location>
        <begin position="47"/>
        <end position="66"/>
    </location>
</feature>
<evidence type="ECO:0000256" key="1">
    <source>
        <dbReference type="SAM" id="Phobius"/>
    </source>
</evidence>
<evidence type="ECO:0000313" key="3">
    <source>
        <dbReference type="Proteomes" id="UP000245535"/>
    </source>
</evidence>
<organism evidence="2 3">
    <name type="scientific">Sediminitomix flava</name>
    <dbReference type="NCBI Taxonomy" id="379075"/>
    <lineage>
        <taxon>Bacteria</taxon>
        <taxon>Pseudomonadati</taxon>
        <taxon>Bacteroidota</taxon>
        <taxon>Cytophagia</taxon>
        <taxon>Cytophagales</taxon>
        <taxon>Flammeovirgaceae</taxon>
        <taxon>Sediminitomix</taxon>
    </lineage>
</organism>
<dbReference type="Proteomes" id="UP000245535">
    <property type="component" value="Unassembled WGS sequence"/>
</dbReference>
<dbReference type="AlphaFoldDB" id="A0A315Z7U6"/>
<dbReference type="EMBL" id="QGDO01000005">
    <property type="protein sequence ID" value="PWJ39995.1"/>
    <property type="molecule type" value="Genomic_DNA"/>
</dbReference>
<keyword evidence="1" id="KW-1133">Transmembrane helix</keyword>
<sequence length="116" mass="12647">MKDILLKSIGIAFVVGLAQWVFPWWGTASVAAATFALIYVNQTATKAFLSGFVGVGILWFAYAYYLDSNNASILSTKIGELFQLPNYQYLFLITAVFGGLLGGLSSLTGFSLRKLF</sequence>
<gene>
    <name evidence="2" type="ORF">BC781_10558</name>
</gene>